<reference evidence="5" key="1">
    <citation type="journal article" date="2020" name="mSystems">
        <title>Genome- and Community-Level Interaction Insights into Carbon Utilization and Element Cycling Functions of Hydrothermarchaeota in Hydrothermal Sediment.</title>
        <authorList>
            <person name="Zhou Z."/>
            <person name="Liu Y."/>
            <person name="Xu W."/>
            <person name="Pan J."/>
            <person name="Luo Z.H."/>
            <person name="Li M."/>
        </authorList>
    </citation>
    <scope>NUCLEOTIDE SEQUENCE [LARGE SCALE GENOMIC DNA]</scope>
    <source>
        <strain evidence="5">SpSt-503</strain>
    </source>
</reference>
<protein>
    <submittedName>
        <fullName evidence="5">GntR family transcriptional regulator</fullName>
    </submittedName>
</protein>
<proteinExistence type="predicted"/>
<sequence length="226" mass="26122">MATGRTGRNLSAEVYETLSERIRTWLYPPGHRLTEEELCAEFGVSRSPIREALNMLVEAGLVDKAERKGYRVRRIDLQELQDLYDTRLVLELAVIERLCKAGISPQLLKQLRKRWKELLDALPAMAHEAALEDEHFHEALAVEAGNKVMQRILKDIDRSIHFVRLSDITDPERLRKTCQDHLDILDALERCDVQRARELIRENILWGKEKVSNALKEALVRSYGMV</sequence>
<dbReference type="CDD" id="cd07377">
    <property type="entry name" value="WHTH_GntR"/>
    <property type="match status" value="1"/>
</dbReference>
<dbReference type="EMBL" id="DSVL01000222">
    <property type="protein sequence ID" value="HFH29292.1"/>
    <property type="molecule type" value="Genomic_DNA"/>
</dbReference>
<name>A0A7C3E1Y5_9SPIR</name>
<dbReference type="InterPro" id="IPR011711">
    <property type="entry name" value="GntR_C"/>
</dbReference>
<keyword evidence="3" id="KW-0804">Transcription</keyword>
<dbReference type="InterPro" id="IPR036390">
    <property type="entry name" value="WH_DNA-bd_sf"/>
</dbReference>
<gene>
    <name evidence="5" type="ORF">ENS59_07240</name>
</gene>
<dbReference type="PROSITE" id="PS50949">
    <property type="entry name" value="HTH_GNTR"/>
    <property type="match status" value="1"/>
</dbReference>
<evidence type="ECO:0000256" key="3">
    <source>
        <dbReference type="ARBA" id="ARBA00023163"/>
    </source>
</evidence>
<dbReference type="SMART" id="SM00345">
    <property type="entry name" value="HTH_GNTR"/>
    <property type="match status" value="1"/>
</dbReference>
<dbReference type="SUPFAM" id="SSF48008">
    <property type="entry name" value="GntR ligand-binding domain-like"/>
    <property type="match status" value="1"/>
</dbReference>
<dbReference type="PANTHER" id="PTHR43537">
    <property type="entry name" value="TRANSCRIPTIONAL REGULATOR, GNTR FAMILY"/>
    <property type="match status" value="1"/>
</dbReference>
<dbReference type="Gene3D" id="1.20.120.530">
    <property type="entry name" value="GntR ligand-binding domain-like"/>
    <property type="match status" value="1"/>
</dbReference>
<evidence type="ECO:0000313" key="5">
    <source>
        <dbReference type="EMBL" id="HFH29292.1"/>
    </source>
</evidence>
<feature type="domain" description="HTH gntR-type" evidence="4">
    <location>
        <begin position="8"/>
        <end position="75"/>
    </location>
</feature>
<dbReference type="SMART" id="SM00895">
    <property type="entry name" value="FCD"/>
    <property type="match status" value="1"/>
</dbReference>
<evidence type="ECO:0000259" key="4">
    <source>
        <dbReference type="PROSITE" id="PS50949"/>
    </source>
</evidence>
<dbReference type="Gene3D" id="1.10.10.10">
    <property type="entry name" value="Winged helix-like DNA-binding domain superfamily/Winged helix DNA-binding domain"/>
    <property type="match status" value="1"/>
</dbReference>
<dbReference type="PANTHER" id="PTHR43537:SF24">
    <property type="entry name" value="GLUCONATE OPERON TRANSCRIPTIONAL REPRESSOR"/>
    <property type="match status" value="1"/>
</dbReference>
<dbReference type="GO" id="GO:0003677">
    <property type="term" value="F:DNA binding"/>
    <property type="evidence" value="ECO:0007669"/>
    <property type="project" value="UniProtKB-KW"/>
</dbReference>
<dbReference type="InterPro" id="IPR036388">
    <property type="entry name" value="WH-like_DNA-bd_sf"/>
</dbReference>
<dbReference type="AlphaFoldDB" id="A0A7C3E1Y5"/>
<evidence type="ECO:0000256" key="2">
    <source>
        <dbReference type="ARBA" id="ARBA00023125"/>
    </source>
</evidence>
<dbReference type="PRINTS" id="PR00035">
    <property type="entry name" value="HTHGNTR"/>
</dbReference>
<dbReference type="SUPFAM" id="SSF46785">
    <property type="entry name" value="Winged helix' DNA-binding domain"/>
    <property type="match status" value="1"/>
</dbReference>
<keyword evidence="1" id="KW-0805">Transcription regulation</keyword>
<comment type="caution">
    <text evidence="5">The sequence shown here is derived from an EMBL/GenBank/DDBJ whole genome shotgun (WGS) entry which is preliminary data.</text>
</comment>
<dbReference type="Pfam" id="PF07729">
    <property type="entry name" value="FCD"/>
    <property type="match status" value="1"/>
</dbReference>
<dbReference type="InterPro" id="IPR000524">
    <property type="entry name" value="Tscrpt_reg_HTH_GntR"/>
</dbReference>
<organism evidence="5">
    <name type="scientific">Gracilinema caldarium</name>
    <dbReference type="NCBI Taxonomy" id="215591"/>
    <lineage>
        <taxon>Bacteria</taxon>
        <taxon>Pseudomonadati</taxon>
        <taxon>Spirochaetota</taxon>
        <taxon>Spirochaetia</taxon>
        <taxon>Spirochaetales</taxon>
        <taxon>Breznakiellaceae</taxon>
        <taxon>Gracilinema</taxon>
    </lineage>
</organism>
<dbReference type="InterPro" id="IPR008920">
    <property type="entry name" value="TF_FadR/GntR_C"/>
</dbReference>
<dbReference type="GO" id="GO:0003700">
    <property type="term" value="F:DNA-binding transcription factor activity"/>
    <property type="evidence" value="ECO:0007669"/>
    <property type="project" value="InterPro"/>
</dbReference>
<dbReference type="Pfam" id="PF00392">
    <property type="entry name" value="GntR"/>
    <property type="match status" value="1"/>
</dbReference>
<accession>A0A7C3E1Y5</accession>
<keyword evidence="2" id="KW-0238">DNA-binding</keyword>
<evidence type="ECO:0000256" key="1">
    <source>
        <dbReference type="ARBA" id="ARBA00023015"/>
    </source>
</evidence>